<feature type="chain" id="PRO_5002666937" description="VWFA domain-containing protein" evidence="3">
    <location>
        <begin position="39"/>
        <end position="974"/>
    </location>
</feature>
<dbReference type="eggNOG" id="COG3419">
    <property type="taxonomic scope" value="Bacteria"/>
</dbReference>
<dbReference type="InterPro" id="IPR036465">
    <property type="entry name" value="vWFA_dom_sf"/>
</dbReference>
<dbReference type="InterPro" id="IPR008707">
    <property type="entry name" value="B-propeller_PilY1"/>
</dbReference>
<dbReference type="OrthoDB" id="7156875at2"/>
<evidence type="ECO:0000313" key="5">
    <source>
        <dbReference type="EMBL" id="EAR29424.1"/>
    </source>
</evidence>
<dbReference type="GO" id="GO:0046872">
    <property type="term" value="F:metal ion binding"/>
    <property type="evidence" value="ECO:0007669"/>
    <property type="project" value="UniProtKB-KW"/>
</dbReference>
<dbReference type="PROSITE" id="PS50234">
    <property type="entry name" value="VWFA"/>
    <property type="match status" value="1"/>
</dbReference>
<dbReference type="HOGENOM" id="CLU_004773_0_0_6"/>
<accession>A4C620</accession>
<evidence type="ECO:0000256" key="1">
    <source>
        <dbReference type="ARBA" id="ARBA00022723"/>
    </source>
</evidence>
<dbReference type="Proteomes" id="UP000006201">
    <property type="component" value="Unassembled WGS sequence"/>
</dbReference>
<name>A4C620_9GAMM</name>
<dbReference type="SMART" id="SM00327">
    <property type="entry name" value="VWA"/>
    <property type="match status" value="1"/>
</dbReference>
<keyword evidence="3" id="KW-0732">Signal</keyword>
<dbReference type="InterPro" id="IPR002035">
    <property type="entry name" value="VWF_A"/>
</dbReference>
<evidence type="ECO:0000256" key="3">
    <source>
        <dbReference type="SAM" id="SignalP"/>
    </source>
</evidence>
<dbReference type="SUPFAM" id="SSF53300">
    <property type="entry name" value="vWA-like"/>
    <property type="match status" value="1"/>
</dbReference>
<protein>
    <recommendedName>
        <fullName evidence="4">VWFA domain-containing protein</fullName>
    </recommendedName>
</protein>
<dbReference type="Pfam" id="PF13519">
    <property type="entry name" value="VWA_2"/>
    <property type="match status" value="1"/>
</dbReference>
<keyword evidence="2" id="KW-0106">Calcium</keyword>
<gene>
    <name evidence="5" type="ORF">PTD2_11429</name>
</gene>
<evidence type="ECO:0000259" key="4">
    <source>
        <dbReference type="PROSITE" id="PS50234"/>
    </source>
</evidence>
<evidence type="ECO:0000256" key="2">
    <source>
        <dbReference type="ARBA" id="ARBA00022837"/>
    </source>
</evidence>
<feature type="domain" description="VWFA" evidence="4">
    <location>
        <begin position="56"/>
        <end position="320"/>
    </location>
</feature>
<reference evidence="5 6" key="1">
    <citation type="submission" date="2006-02" db="EMBL/GenBank/DDBJ databases">
        <authorList>
            <person name="Moran M.A."/>
            <person name="Kjelleberg S."/>
            <person name="Egan S."/>
            <person name="Saunders N."/>
            <person name="Thomas T."/>
            <person name="Ferriera S."/>
            <person name="Johnson J."/>
            <person name="Kravitz S."/>
            <person name="Halpern A."/>
            <person name="Remington K."/>
            <person name="Beeson K."/>
            <person name="Tran B."/>
            <person name="Rogers Y.-H."/>
            <person name="Friedman R."/>
            <person name="Venter J.C."/>
        </authorList>
    </citation>
    <scope>NUCLEOTIDE SEQUENCE [LARGE SCALE GENOMIC DNA]</scope>
    <source>
        <strain evidence="5 6">D2</strain>
    </source>
</reference>
<evidence type="ECO:0000313" key="6">
    <source>
        <dbReference type="Proteomes" id="UP000006201"/>
    </source>
</evidence>
<sequence length="974" mass="105336">MNYLLNGIFEGNKMKYFNLSLKALTLLCLSVQVPAVSASDIELYVNHNVQTTEKPRVMIVFDTSGSMESSVATGEYCYNRKGNQVYCADSRIKVAQAAMKALVEQNTDIEFGLMRFNGGSGGYILAGLGSSKEAILTKIESLRAGGSTPLAETLYESYLYLTGGGVNYAKNIADRDKDIEDNSSYDSPFKPKKDDSGLDILRCDNSINMIIMTDGDPTEDGGQNGNIKSLYNSKYGAYPKSKSGSYLNSLAKYMLNVDLFPTTSGVTDIARTFTIGFGSGMSDDGLDLLKQTASDGGGEYLLASTAEQLTEALKKTITKIRQINDTFTSPSVASSQSDRTQTLDAVYFAMFYPNTGPRWDGNIKKLKLSGEKLVDKNNDAAIDGEGNIKKTASTFWLKEGEAADGNVVGKGGVSARISAMASRKVYTDVGTAGSGGSMPVFSFDNVKTTLKASSVFSGYSDQQLANLVNWSAGIDIDDEDLDNSKTDLRPAIFGDPLHSRPVAINYGDGNIRLLVGTNAGFVHMFKDSGTTDDISEEWAFIPSELFPILPELKNNVIPEVGEGKVYGMDLTPTIYIDDANDNGIIESGDKVWAFLGMRRGGSSYYALDISVADKPKLLWSNPINPTKSGYSLLGQTWSQPKVTFIDVAGYKNKPLLVFGAGYDIAKDANASATDTKGLGVFIADAESGELVASFTPGGGTVNFSGLSNSIPADIALLDSDYDGMTDRMYTADTGGNVWRIDMPSDSPNGSEPWTVIKIAALGGTGVTDRKFFYQPEVARTYFSKVTETTIDDNGSVSKQLSRRQTPYEAILIGSGNRTNPKNTSVDDQLFMIRDEKVLTQSFTLSSKPKVVTIDQLMDIKAKSFEDKSVDEFRTLEAEYAKNFVGWRYALGVSEKALAKPAVIGGVAYYTSFTPASDSNVSQCDINGGSGALYAFHLHYGAKIYDNLKFDVGNKVPSTPQLILTKERMITVNSC</sequence>
<feature type="signal peptide" evidence="3">
    <location>
        <begin position="1"/>
        <end position="38"/>
    </location>
</feature>
<dbReference type="STRING" id="87626.PTD2_11429"/>
<keyword evidence="1" id="KW-0479">Metal-binding</keyword>
<dbReference type="RefSeq" id="WP_009837298.1">
    <property type="nucleotide sequence ID" value="NZ_AAOH01000002.1"/>
</dbReference>
<dbReference type="Pfam" id="PF05567">
    <property type="entry name" value="T4P_PilY1"/>
    <property type="match status" value="1"/>
</dbReference>
<dbReference type="Gene3D" id="3.40.50.410">
    <property type="entry name" value="von Willebrand factor, type A domain"/>
    <property type="match status" value="1"/>
</dbReference>
<dbReference type="EMBL" id="AAOH01000002">
    <property type="protein sequence ID" value="EAR29424.1"/>
    <property type="molecule type" value="Genomic_DNA"/>
</dbReference>
<proteinExistence type="predicted"/>
<comment type="caution">
    <text evidence="5">The sequence shown here is derived from an EMBL/GenBank/DDBJ whole genome shotgun (WGS) entry which is preliminary data.</text>
</comment>
<dbReference type="AlphaFoldDB" id="A4C620"/>
<organism evidence="5 6">
    <name type="scientific">Pseudoalteromonas tunicata D2</name>
    <dbReference type="NCBI Taxonomy" id="87626"/>
    <lineage>
        <taxon>Bacteria</taxon>
        <taxon>Pseudomonadati</taxon>
        <taxon>Pseudomonadota</taxon>
        <taxon>Gammaproteobacteria</taxon>
        <taxon>Alteromonadales</taxon>
        <taxon>Pseudoalteromonadaceae</taxon>
        <taxon>Pseudoalteromonas</taxon>
    </lineage>
</organism>
<keyword evidence="6" id="KW-1185">Reference proteome</keyword>